<protein>
    <recommendedName>
        <fullName evidence="4">Thioredoxin</fullName>
    </recommendedName>
</protein>
<accession>A0A368VGY4</accession>
<proteinExistence type="predicted"/>
<gene>
    <name evidence="2" type="ORF">DFO77_10288</name>
</gene>
<evidence type="ECO:0000313" key="2">
    <source>
        <dbReference type="EMBL" id="RCW38934.1"/>
    </source>
</evidence>
<dbReference type="Proteomes" id="UP000252733">
    <property type="component" value="Unassembled WGS sequence"/>
</dbReference>
<sequence length="143" mass="16060">MKKKLSTLTFFMLLAIVSVTAQCCNSSAKESDNNESESVSTTEASNVEVYYFHATRRCATCQAVEEVTKEALTEKYGEDVTFQSINREKQSDHPLIKKHNVSGQTLLIIKGDKVENLTNYAFMNARTNPEKLKSKIIETVESL</sequence>
<keyword evidence="3" id="KW-1185">Reference proteome</keyword>
<reference evidence="2 3" key="1">
    <citation type="submission" date="2018-07" db="EMBL/GenBank/DDBJ databases">
        <title>Freshwater and sediment microbial communities from various areas in North America, analyzing microbe dynamics in response to fracking.</title>
        <authorList>
            <person name="Lamendella R."/>
        </authorList>
    </citation>
    <scope>NUCLEOTIDE SEQUENCE [LARGE SCALE GENOMIC DNA]</scope>
    <source>
        <strain evidence="2 3">160A</strain>
    </source>
</reference>
<evidence type="ECO:0008006" key="4">
    <source>
        <dbReference type="Google" id="ProtNLM"/>
    </source>
</evidence>
<dbReference type="NCBIfam" id="NF040494">
    <property type="entry name" value="nitrored_ArsF"/>
    <property type="match status" value="1"/>
</dbReference>
<dbReference type="SUPFAM" id="SSF52833">
    <property type="entry name" value="Thioredoxin-like"/>
    <property type="match status" value="1"/>
</dbReference>
<organism evidence="2 3">
    <name type="scientific">Marinilabilia salmonicolor</name>
    <dbReference type="NCBI Taxonomy" id="989"/>
    <lineage>
        <taxon>Bacteria</taxon>
        <taxon>Pseudomonadati</taxon>
        <taxon>Bacteroidota</taxon>
        <taxon>Bacteroidia</taxon>
        <taxon>Marinilabiliales</taxon>
        <taxon>Marinilabiliaceae</taxon>
        <taxon>Marinilabilia</taxon>
    </lineage>
</organism>
<feature type="chain" id="PRO_5017058083" description="Thioredoxin" evidence="1">
    <location>
        <begin position="22"/>
        <end position="143"/>
    </location>
</feature>
<comment type="caution">
    <text evidence="2">The sequence shown here is derived from an EMBL/GenBank/DDBJ whole genome shotgun (WGS) entry which is preliminary data.</text>
</comment>
<dbReference type="AlphaFoldDB" id="A0A368VGY4"/>
<name>A0A368VGY4_9BACT</name>
<evidence type="ECO:0000256" key="1">
    <source>
        <dbReference type="SAM" id="SignalP"/>
    </source>
</evidence>
<keyword evidence="1" id="KW-0732">Signal</keyword>
<feature type="signal peptide" evidence="1">
    <location>
        <begin position="1"/>
        <end position="21"/>
    </location>
</feature>
<dbReference type="InterPro" id="IPR036249">
    <property type="entry name" value="Thioredoxin-like_sf"/>
</dbReference>
<evidence type="ECO:0000313" key="3">
    <source>
        <dbReference type="Proteomes" id="UP000252733"/>
    </source>
</evidence>
<dbReference type="InterPro" id="IPR047698">
    <property type="entry name" value="ArsF-like"/>
</dbReference>
<dbReference type="Gene3D" id="3.40.30.10">
    <property type="entry name" value="Glutaredoxin"/>
    <property type="match status" value="1"/>
</dbReference>
<dbReference type="EMBL" id="QPIZ01000002">
    <property type="protein sequence ID" value="RCW38934.1"/>
    <property type="molecule type" value="Genomic_DNA"/>
</dbReference>
<dbReference type="RefSeq" id="WP_114436250.1">
    <property type="nucleotide sequence ID" value="NZ_QPIZ01000002.1"/>
</dbReference>